<feature type="chain" id="PRO_5039666072" evidence="1">
    <location>
        <begin position="27"/>
        <end position="78"/>
    </location>
</feature>
<evidence type="ECO:0000313" key="3">
    <source>
        <dbReference type="Proteomes" id="UP000886805"/>
    </source>
</evidence>
<proteinExistence type="predicted"/>
<gene>
    <name evidence="2" type="ORF">H9849_08145</name>
</gene>
<feature type="signal peptide" evidence="1">
    <location>
        <begin position="1"/>
        <end position="26"/>
    </location>
</feature>
<evidence type="ECO:0000313" key="2">
    <source>
        <dbReference type="EMBL" id="HIX72977.1"/>
    </source>
</evidence>
<organism evidence="2 3">
    <name type="scientific">Candidatus Anaerobutyricum stercoripullorum</name>
    <dbReference type="NCBI Taxonomy" id="2838456"/>
    <lineage>
        <taxon>Bacteria</taxon>
        <taxon>Bacillati</taxon>
        <taxon>Bacillota</taxon>
        <taxon>Clostridia</taxon>
        <taxon>Lachnospirales</taxon>
        <taxon>Lachnospiraceae</taxon>
        <taxon>Anaerobutyricum</taxon>
    </lineage>
</organism>
<dbReference type="Proteomes" id="UP000886805">
    <property type="component" value="Unassembled WGS sequence"/>
</dbReference>
<dbReference type="EMBL" id="DXEQ01000240">
    <property type="protein sequence ID" value="HIX72977.1"/>
    <property type="molecule type" value="Genomic_DNA"/>
</dbReference>
<name>A0A9D1X507_9FIRM</name>
<dbReference type="AlphaFoldDB" id="A0A9D1X507"/>
<protein>
    <submittedName>
        <fullName evidence="2">Uncharacterized protein</fullName>
    </submittedName>
</protein>
<sequence length="78" mass="8668">MRKRLTAILLSLSLALGLAPQIPASAAENIEFYYEQDGVTRKGLKSIEIDPYTYYNVGDEDGGTVVDVTFLRNLVEDE</sequence>
<feature type="non-terminal residue" evidence="2">
    <location>
        <position position="78"/>
    </location>
</feature>
<evidence type="ECO:0000256" key="1">
    <source>
        <dbReference type="SAM" id="SignalP"/>
    </source>
</evidence>
<keyword evidence="1" id="KW-0732">Signal</keyword>
<accession>A0A9D1X507</accession>
<reference evidence="2" key="1">
    <citation type="journal article" date="2021" name="PeerJ">
        <title>Extensive microbial diversity within the chicken gut microbiome revealed by metagenomics and culture.</title>
        <authorList>
            <person name="Gilroy R."/>
            <person name="Ravi A."/>
            <person name="Getino M."/>
            <person name="Pursley I."/>
            <person name="Horton D.L."/>
            <person name="Alikhan N.F."/>
            <person name="Baker D."/>
            <person name="Gharbi K."/>
            <person name="Hall N."/>
            <person name="Watson M."/>
            <person name="Adriaenssens E.M."/>
            <person name="Foster-Nyarko E."/>
            <person name="Jarju S."/>
            <person name="Secka A."/>
            <person name="Antonio M."/>
            <person name="Oren A."/>
            <person name="Chaudhuri R.R."/>
            <person name="La Ragione R."/>
            <person name="Hildebrand F."/>
            <person name="Pallen M.J."/>
        </authorList>
    </citation>
    <scope>NUCLEOTIDE SEQUENCE</scope>
    <source>
        <strain evidence="2">ChiSxjej3B15-1167</strain>
    </source>
</reference>
<reference evidence="2" key="2">
    <citation type="submission" date="2021-04" db="EMBL/GenBank/DDBJ databases">
        <authorList>
            <person name="Gilroy R."/>
        </authorList>
    </citation>
    <scope>NUCLEOTIDE SEQUENCE</scope>
    <source>
        <strain evidence="2">ChiSxjej3B15-1167</strain>
    </source>
</reference>
<comment type="caution">
    <text evidence="2">The sequence shown here is derived from an EMBL/GenBank/DDBJ whole genome shotgun (WGS) entry which is preliminary data.</text>
</comment>